<dbReference type="InterPro" id="IPR013150">
    <property type="entry name" value="TFIIB_cyclin"/>
</dbReference>
<proteinExistence type="predicted"/>
<organism evidence="4">
    <name type="scientific">viral metagenome</name>
    <dbReference type="NCBI Taxonomy" id="1070528"/>
    <lineage>
        <taxon>unclassified sequences</taxon>
        <taxon>metagenomes</taxon>
        <taxon>organismal metagenomes</taxon>
    </lineage>
</organism>
<dbReference type="GO" id="GO:0070897">
    <property type="term" value="P:transcription preinitiation complex assembly"/>
    <property type="evidence" value="ECO:0007669"/>
    <property type="project" value="InterPro"/>
</dbReference>
<dbReference type="PANTHER" id="PTHR11618:SF13">
    <property type="entry name" value="TRANSCRIPTION INITIATION FACTOR IIB"/>
    <property type="match status" value="1"/>
</dbReference>
<dbReference type="SUPFAM" id="SSF47954">
    <property type="entry name" value="Cyclin-like"/>
    <property type="match status" value="2"/>
</dbReference>
<dbReference type="Gene3D" id="1.10.472.10">
    <property type="entry name" value="Cyclin-like"/>
    <property type="match status" value="1"/>
</dbReference>
<dbReference type="GO" id="GO:0097550">
    <property type="term" value="C:transcription preinitiation complex"/>
    <property type="evidence" value="ECO:0007669"/>
    <property type="project" value="TreeGrafter"/>
</dbReference>
<dbReference type="EMBL" id="MN739374">
    <property type="protein sequence ID" value="QHT01494.1"/>
    <property type="molecule type" value="Genomic_DNA"/>
</dbReference>
<evidence type="ECO:0000313" key="4">
    <source>
        <dbReference type="EMBL" id="QHT01494.1"/>
    </source>
</evidence>
<evidence type="ECO:0000259" key="3">
    <source>
        <dbReference type="Pfam" id="PF00382"/>
    </source>
</evidence>
<dbReference type="PRINTS" id="PR00685">
    <property type="entry name" value="TIFACTORIIB"/>
</dbReference>
<dbReference type="AlphaFoldDB" id="A0A6C0CD67"/>
<reference evidence="4" key="1">
    <citation type="journal article" date="2020" name="Nature">
        <title>Giant virus diversity and host interactions through global metagenomics.</title>
        <authorList>
            <person name="Schulz F."/>
            <person name="Roux S."/>
            <person name="Paez-Espino D."/>
            <person name="Jungbluth S."/>
            <person name="Walsh D.A."/>
            <person name="Denef V.J."/>
            <person name="McMahon K.D."/>
            <person name="Konstantinidis K.T."/>
            <person name="Eloe-Fadrosh E.A."/>
            <person name="Kyrpides N.C."/>
            <person name="Woyke T."/>
        </authorList>
    </citation>
    <scope>NUCLEOTIDE SEQUENCE</scope>
    <source>
        <strain evidence="4">GVMAG-M-3300020192-26</strain>
    </source>
</reference>
<dbReference type="CDD" id="cd00043">
    <property type="entry name" value="CYCLIN_SF"/>
    <property type="match status" value="2"/>
</dbReference>
<sequence length="479" mass="54656">MATSYQFLEEELDDIFLVPKLSKNIADEWIKTIDILDAYLKIHIMFDTSIDHECLLEDEEIFSIVDRSDNTYFLKRYLYTYKVEQELTADNFPNVLLVNNDPIKKSGSLFENSSDNETENSSLSECKSTASPVDIWKILNELKSETTTSDTTSLNQEMGNVCKGCGGRDTFLEDVARSVRVCNKCGMENEELLDHNPEWRQYNNDDSRNDNVNRCGCPSNFFFPQSSQGTIMSRCGNSRLKRKQKWNTTVYKERNLTKEFDYITQICASNGISTDIIHTARIMYKKVSDARHNDGKNKGAAMIVRGENRISIMAVCVSKACETNKEPRSNEEIAGMFGLDAKKMTKGKNTLDKLRKKCMENDLILFDRLHVCSPEDYVRFHCKKLKITEKDTNMAVRISTNCCRMKIATDHNAQSVAASSILAMVDYQNLNIDKKDISKLSRTSEVTITKIYGKIVPYIEALVDNDATDHIIRVFKING</sequence>
<dbReference type="InterPro" id="IPR000812">
    <property type="entry name" value="TFIIB"/>
</dbReference>
<feature type="domain" description="Transcription factor TFIIB cyclin-like" evidence="3">
    <location>
        <begin position="371"/>
        <end position="455"/>
    </location>
</feature>
<dbReference type="PANTHER" id="PTHR11618">
    <property type="entry name" value="TRANSCRIPTION INITIATION FACTOR IIB-RELATED"/>
    <property type="match status" value="1"/>
</dbReference>
<dbReference type="GO" id="GO:0005634">
    <property type="term" value="C:nucleus"/>
    <property type="evidence" value="ECO:0007669"/>
    <property type="project" value="TreeGrafter"/>
</dbReference>
<keyword evidence="2" id="KW-0804">Transcription</keyword>
<dbReference type="Gene3D" id="1.10.472.170">
    <property type="match status" value="1"/>
</dbReference>
<dbReference type="SUPFAM" id="SSF57783">
    <property type="entry name" value="Zinc beta-ribbon"/>
    <property type="match status" value="1"/>
</dbReference>
<accession>A0A6C0CD67</accession>
<dbReference type="InterPro" id="IPR036915">
    <property type="entry name" value="Cyclin-like_sf"/>
</dbReference>
<evidence type="ECO:0000256" key="1">
    <source>
        <dbReference type="ARBA" id="ARBA00023015"/>
    </source>
</evidence>
<dbReference type="GO" id="GO:0017025">
    <property type="term" value="F:TBP-class protein binding"/>
    <property type="evidence" value="ECO:0007669"/>
    <property type="project" value="InterPro"/>
</dbReference>
<dbReference type="Pfam" id="PF00382">
    <property type="entry name" value="TFIIB"/>
    <property type="match status" value="1"/>
</dbReference>
<name>A0A6C0CD67_9ZZZZ</name>
<keyword evidence="1" id="KW-0805">Transcription regulation</keyword>
<protein>
    <recommendedName>
        <fullName evidence="3">Transcription factor TFIIB cyclin-like domain-containing protein</fullName>
    </recommendedName>
</protein>
<evidence type="ECO:0000256" key="2">
    <source>
        <dbReference type="ARBA" id="ARBA00023163"/>
    </source>
</evidence>